<dbReference type="CDD" id="cd09276">
    <property type="entry name" value="Rnase_HI_RT_non_LTR"/>
    <property type="match status" value="1"/>
</dbReference>
<reference evidence="2" key="1">
    <citation type="submission" date="2025-08" db="UniProtKB">
        <authorList>
            <consortium name="RefSeq"/>
        </authorList>
    </citation>
    <scope>IDENTIFICATION</scope>
</reference>
<dbReference type="AlphaFoldDB" id="A0A6P7GJN0"/>
<dbReference type="RefSeq" id="XP_028143985.1">
    <property type="nucleotide sequence ID" value="XM_028288184.1"/>
</dbReference>
<dbReference type="GO" id="GO:0003676">
    <property type="term" value="F:nucleic acid binding"/>
    <property type="evidence" value="ECO:0007669"/>
    <property type="project" value="InterPro"/>
</dbReference>
<evidence type="ECO:0000313" key="2">
    <source>
        <dbReference type="RefSeq" id="XP_028143985.1"/>
    </source>
</evidence>
<organism evidence="2">
    <name type="scientific">Diabrotica virgifera virgifera</name>
    <name type="common">western corn rootworm</name>
    <dbReference type="NCBI Taxonomy" id="50390"/>
    <lineage>
        <taxon>Eukaryota</taxon>
        <taxon>Metazoa</taxon>
        <taxon>Ecdysozoa</taxon>
        <taxon>Arthropoda</taxon>
        <taxon>Hexapoda</taxon>
        <taxon>Insecta</taxon>
        <taxon>Pterygota</taxon>
        <taxon>Neoptera</taxon>
        <taxon>Endopterygota</taxon>
        <taxon>Coleoptera</taxon>
        <taxon>Polyphaga</taxon>
        <taxon>Cucujiformia</taxon>
        <taxon>Chrysomeloidea</taxon>
        <taxon>Chrysomelidae</taxon>
        <taxon>Galerucinae</taxon>
        <taxon>Diabroticina</taxon>
        <taxon>Diabroticites</taxon>
        <taxon>Diabrotica</taxon>
    </lineage>
</organism>
<dbReference type="InterPro" id="IPR036397">
    <property type="entry name" value="RNaseH_sf"/>
</dbReference>
<sequence>MYVQNTHQHNNYKLSSISSIFTAEIIAIEKALEWIKENNIEKAVIITDSRSAIYAIQNTDFNSYKSKILCNIKNNLSKVEVVFIWAKGHAGILGNEKVDELAKDAIKNGEILTQILSTDAINDVKDRINKIWKKQWKNISSISKNLYFSLHQELPPPLEYIFKYNLLKQDISTIVRLKKYEAHLHKLGIVNSSVCFCDNGSIRDLNHIFFECKINERYINQLYYNFTTNTSSFSN</sequence>
<dbReference type="SUPFAM" id="SSF53098">
    <property type="entry name" value="Ribonuclease H-like"/>
    <property type="match status" value="1"/>
</dbReference>
<dbReference type="InParanoid" id="A0A6P7GJN0"/>
<dbReference type="Pfam" id="PF00075">
    <property type="entry name" value="RNase_H"/>
    <property type="match status" value="1"/>
</dbReference>
<dbReference type="Gene3D" id="3.30.420.10">
    <property type="entry name" value="Ribonuclease H-like superfamily/Ribonuclease H"/>
    <property type="match status" value="1"/>
</dbReference>
<evidence type="ECO:0000259" key="1">
    <source>
        <dbReference type="PROSITE" id="PS50879"/>
    </source>
</evidence>
<gene>
    <name evidence="2" type="primary">LOC114337672</name>
</gene>
<feature type="domain" description="RNase H type-1" evidence="1">
    <location>
        <begin position="1"/>
        <end position="107"/>
    </location>
</feature>
<dbReference type="InterPro" id="IPR012337">
    <property type="entry name" value="RNaseH-like_sf"/>
</dbReference>
<name>A0A6P7GJN0_DIAVI</name>
<dbReference type="PROSITE" id="PS50879">
    <property type="entry name" value="RNASE_H_1"/>
    <property type="match status" value="1"/>
</dbReference>
<dbReference type="InterPro" id="IPR002156">
    <property type="entry name" value="RNaseH_domain"/>
</dbReference>
<dbReference type="GO" id="GO:0004523">
    <property type="term" value="F:RNA-DNA hybrid ribonuclease activity"/>
    <property type="evidence" value="ECO:0007669"/>
    <property type="project" value="InterPro"/>
</dbReference>
<accession>A0A6P7GJN0</accession>
<proteinExistence type="predicted"/>
<protein>
    <submittedName>
        <fullName evidence="2">Uncharacterized protein LOC114337672</fullName>
    </submittedName>
</protein>